<keyword evidence="2" id="KW-0812">Transmembrane</keyword>
<dbReference type="Proteomes" id="UP000095349">
    <property type="component" value="Chromosome"/>
</dbReference>
<feature type="region of interest" description="Disordered" evidence="1">
    <location>
        <begin position="1"/>
        <end position="21"/>
    </location>
</feature>
<feature type="compositionally biased region" description="Basic residues" evidence="1">
    <location>
        <begin position="7"/>
        <end position="19"/>
    </location>
</feature>
<gene>
    <name evidence="3" type="ORF">A4G23_02650</name>
</gene>
<proteinExistence type="predicted"/>
<evidence type="ECO:0000256" key="1">
    <source>
        <dbReference type="SAM" id="MobiDB-lite"/>
    </source>
</evidence>
<organism evidence="3 4">
    <name type="scientific">Streptomyces rubrolavendulae</name>
    <dbReference type="NCBI Taxonomy" id="285473"/>
    <lineage>
        <taxon>Bacteria</taxon>
        <taxon>Bacillati</taxon>
        <taxon>Actinomycetota</taxon>
        <taxon>Actinomycetes</taxon>
        <taxon>Kitasatosporales</taxon>
        <taxon>Streptomycetaceae</taxon>
        <taxon>Streptomyces</taxon>
    </lineage>
</organism>
<keyword evidence="2" id="KW-0472">Membrane</keyword>
<dbReference type="EMBL" id="CP017316">
    <property type="protein sequence ID" value="AOT59795.1"/>
    <property type="molecule type" value="Genomic_DNA"/>
</dbReference>
<dbReference type="PATRIC" id="fig|285473.5.peg.2770"/>
<evidence type="ECO:0000313" key="4">
    <source>
        <dbReference type="Proteomes" id="UP000095349"/>
    </source>
</evidence>
<accession>A0A1D8G2Y4</accession>
<dbReference type="AlphaFoldDB" id="A0A1D8G2Y4"/>
<dbReference type="GeneID" id="91404173"/>
<evidence type="ECO:0000313" key="3">
    <source>
        <dbReference type="EMBL" id="AOT59795.1"/>
    </source>
</evidence>
<feature type="transmembrane region" description="Helical" evidence="2">
    <location>
        <begin position="60"/>
        <end position="78"/>
    </location>
</feature>
<feature type="transmembrane region" description="Helical" evidence="2">
    <location>
        <begin position="113"/>
        <end position="135"/>
    </location>
</feature>
<keyword evidence="2" id="KW-1133">Transmembrane helix</keyword>
<feature type="transmembrane region" description="Helical" evidence="2">
    <location>
        <begin position="28"/>
        <end position="48"/>
    </location>
</feature>
<name>A0A1D8G2Y4_9ACTN</name>
<feature type="transmembrane region" description="Helical" evidence="2">
    <location>
        <begin position="90"/>
        <end position="107"/>
    </location>
</feature>
<dbReference type="STRING" id="285473.A4G23_02650"/>
<reference evidence="3 4" key="1">
    <citation type="submission" date="2016-09" db="EMBL/GenBank/DDBJ databases">
        <title>Streptomyces rubrolavendulae MJM4426 Genome sequencing and assembly.</title>
        <authorList>
            <person name="Kim J.-G."/>
        </authorList>
    </citation>
    <scope>NUCLEOTIDE SEQUENCE [LARGE SCALE GENOMIC DNA]</scope>
    <source>
        <strain evidence="3 4">MJM4426</strain>
    </source>
</reference>
<protein>
    <submittedName>
        <fullName evidence="3">Uncharacterized protein</fullName>
    </submittedName>
</protein>
<sequence>MGAHAAPARHRRPRSRPRTGRGAVRRTTLSWAIPAALGAVYALYAGFLDRGASPTNWGDVVFGLVSGLVFGALCYGLGRVQRRLPREVRGAAYGALGGIAIGFLHNVSGASVLSSSVIGLLVGAGIGASAFYLFYTHE</sequence>
<keyword evidence="4" id="KW-1185">Reference proteome</keyword>
<evidence type="ECO:0000256" key="2">
    <source>
        <dbReference type="SAM" id="Phobius"/>
    </source>
</evidence>
<dbReference type="RefSeq" id="WP_031128409.1">
    <property type="nucleotide sequence ID" value="NZ_CP017316.1"/>
</dbReference>
<dbReference type="KEGG" id="srn:A4G23_02650"/>